<feature type="domain" description="HTH myb-type" evidence="8">
    <location>
        <begin position="216"/>
        <end position="276"/>
    </location>
</feature>
<dbReference type="Pfam" id="PF00249">
    <property type="entry name" value="Myb_DNA-binding"/>
    <property type="match status" value="1"/>
</dbReference>
<comment type="subcellular location">
    <subcellularLocation>
        <location evidence="1">Nucleus</location>
    </subcellularLocation>
</comment>
<dbReference type="GO" id="GO:0005634">
    <property type="term" value="C:nucleus"/>
    <property type="evidence" value="ECO:0007669"/>
    <property type="project" value="UniProtKB-SubCell"/>
</dbReference>
<accession>A0AAW1KYN4</accession>
<dbReference type="InterPro" id="IPR017930">
    <property type="entry name" value="Myb_dom"/>
</dbReference>
<reference evidence="9" key="1">
    <citation type="submission" date="2024-03" db="EMBL/GenBank/DDBJ databases">
        <title>WGS assembly of Saponaria officinalis var. Norfolk2.</title>
        <authorList>
            <person name="Jenkins J."/>
            <person name="Shu S."/>
            <person name="Grimwood J."/>
            <person name="Barry K."/>
            <person name="Goodstein D."/>
            <person name="Schmutz J."/>
            <person name="Leebens-Mack J."/>
            <person name="Osbourn A."/>
        </authorList>
    </citation>
    <scope>NUCLEOTIDE SEQUENCE [LARGE SCALE GENOMIC DNA]</scope>
    <source>
        <strain evidence="9">JIC</strain>
    </source>
</reference>
<comment type="caution">
    <text evidence="9">The sequence shown here is derived from an EMBL/GenBank/DDBJ whole genome shotgun (WGS) entry which is preliminary data.</text>
</comment>
<organism evidence="9 10">
    <name type="scientific">Saponaria officinalis</name>
    <name type="common">Common soapwort</name>
    <name type="synonym">Lychnis saponaria</name>
    <dbReference type="NCBI Taxonomy" id="3572"/>
    <lineage>
        <taxon>Eukaryota</taxon>
        <taxon>Viridiplantae</taxon>
        <taxon>Streptophyta</taxon>
        <taxon>Embryophyta</taxon>
        <taxon>Tracheophyta</taxon>
        <taxon>Spermatophyta</taxon>
        <taxon>Magnoliopsida</taxon>
        <taxon>eudicotyledons</taxon>
        <taxon>Gunneridae</taxon>
        <taxon>Pentapetalae</taxon>
        <taxon>Caryophyllales</taxon>
        <taxon>Caryophyllaceae</taxon>
        <taxon>Caryophylleae</taxon>
        <taxon>Saponaria</taxon>
    </lineage>
</organism>
<evidence type="ECO:0000256" key="6">
    <source>
        <dbReference type="ARBA" id="ARBA00023242"/>
    </source>
</evidence>
<evidence type="ECO:0000256" key="7">
    <source>
        <dbReference type="SAM" id="MobiDB-lite"/>
    </source>
</evidence>
<keyword evidence="3" id="KW-0805">Transcription regulation</keyword>
<dbReference type="NCBIfam" id="TIGR01557">
    <property type="entry name" value="myb_SHAQKYF"/>
    <property type="match status" value="1"/>
</dbReference>
<evidence type="ECO:0000256" key="5">
    <source>
        <dbReference type="ARBA" id="ARBA00023163"/>
    </source>
</evidence>
<feature type="compositionally biased region" description="Polar residues" evidence="7">
    <location>
        <begin position="356"/>
        <end position="375"/>
    </location>
</feature>
<keyword evidence="6" id="KW-0539">Nucleus</keyword>
<dbReference type="InterPro" id="IPR001005">
    <property type="entry name" value="SANT/Myb"/>
</dbReference>
<evidence type="ECO:0000313" key="9">
    <source>
        <dbReference type="EMBL" id="KAK9725703.1"/>
    </source>
</evidence>
<keyword evidence="4" id="KW-0175">Coiled coil</keyword>
<dbReference type="InterPro" id="IPR006447">
    <property type="entry name" value="Myb_dom_plants"/>
</dbReference>
<evidence type="ECO:0000256" key="4">
    <source>
        <dbReference type="ARBA" id="ARBA00023054"/>
    </source>
</evidence>
<keyword evidence="5" id="KW-0804">Transcription</keyword>
<comment type="similarity">
    <text evidence="2">Belongs to the MYB-CC family.</text>
</comment>
<name>A0AAW1KYN4_SAPOF</name>
<dbReference type="Pfam" id="PF14379">
    <property type="entry name" value="Myb_CC_LHEQLE"/>
    <property type="match status" value="1"/>
</dbReference>
<dbReference type="AlphaFoldDB" id="A0AAW1KYN4"/>
<sequence>MSHQKIDFCGAPEFVNVRHPWSIDGTCIGDGPPNPVPGPNLSSPLVPGIVNAERYVGLPYDHQMSSSPTFSAVQCSKNYDQDYQSYPCSRDGFSVELPDQNGSDFRSRTALQSAAKALLYGDENHFYGSEKCYDNSLCVDYSANDHTHQIQNKLLLDFVNLDCRNYSFSTNEKQDFRFFDKSYILPHGQLSFSTQLGKQAPSNIAVSPLNSSGATISSKARIRWTTELHEKFVECVKRLGGADKATPKAILKLMNSDGLTIFHVKSHLQKYRIAKFMPDSTEGKSDQKRSGLTDVTQIDLKAGIQLKEALQLQLDVQRRLHEQLEIQRNLQLRIEEQGRQLKMMFDEQQKARKSLVNPQNSDNLSPNGSSFSFEASSHEGLEITNNFTSKTS</sequence>
<evidence type="ECO:0000256" key="1">
    <source>
        <dbReference type="ARBA" id="ARBA00004123"/>
    </source>
</evidence>
<dbReference type="InterPro" id="IPR009057">
    <property type="entry name" value="Homeodomain-like_sf"/>
</dbReference>
<proteinExistence type="inferred from homology"/>
<dbReference type="InterPro" id="IPR025756">
    <property type="entry name" value="Myb_CC_LHEQLE"/>
</dbReference>
<gene>
    <name evidence="9" type="ORF">RND81_05G163700</name>
</gene>
<evidence type="ECO:0000256" key="3">
    <source>
        <dbReference type="ARBA" id="ARBA00023015"/>
    </source>
</evidence>
<protein>
    <recommendedName>
        <fullName evidence="8">HTH myb-type domain-containing protein</fullName>
    </recommendedName>
</protein>
<dbReference type="InterPro" id="IPR046955">
    <property type="entry name" value="PHR1-like"/>
</dbReference>
<dbReference type="EMBL" id="JBDFQZ010000005">
    <property type="protein sequence ID" value="KAK9725703.1"/>
    <property type="molecule type" value="Genomic_DNA"/>
</dbReference>
<dbReference type="Gene3D" id="1.10.10.60">
    <property type="entry name" value="Homeodomain-like"/>
    <property type="match status" value="1"/>
</dbReference>
<keyword evidence="10" id="KW-1185">Reference proteome</keyword>
<evidence type="ECO:0000259" key="8">
    <source>
        <dbReference type="PROSITE" id="PS51294"/>
    </source>
</evidence>
<dbReference type="PANTHER" id="PTHR31499">
    <property type="entry name" value="MYB FAMILY TRANSCRIPTION FACTOR PHL11"/>
    <property type="match status" value="1"/>
</dbReference>
<dbReference type="FunFam" id="1.10.10.60:FF:000002">
    <property type="entry name" value="Myb family transcription factor"/>
    <property type="match status" value="1"/>
</dbReference>
<dbReference type="Proteomes" id="UP001443914">
    <property type="component" value="Unassembled WGS sequence"/>
</dbReference>
<dbReference type="PANTHER" id="PTHR31499:SF85">
    <property type="entry name" value="TRANSCRIPTION FACTOR MYB-RELATED FAMILY"/>
    <property type="match status" value="1"/>
</dbReference>
<evidence type="ECO:0000313" key="10">
    <source>
        <dbReference type="Proteomes" id="UP001443914"/>
    </source>
</evidence>
<dbReference type="PROSITE" id="PS51294">
    <property type="entry name" value="HTH_MYB"/>
    <property type="match status" value="1"/>
</dbReference>
<dbReference type="GO" id="GO:0003700">
    <property type="term" value="F:DNA-binding transcription factor activity"/>
    <property type="evidence" value="ECO:0007669"/>
    <property type="project" value="InterPro"/>
</dbReference>
<feature type="region of interest" description="Disordered" evidence="7">
    <location>
        <begin position="349"/>
        <end position="377"/>
    </location>
</feature>
<evidence type="ECO:0000256" key="2">
    <source>
        <dbReference type="ARBA" id="ARBA00006783"/>
    </source>
</evidence>
<dbReference type="GO" id="GO:0003677">
    <property type="term" value="F:DNA binding"/>
    <property type="evidence" value="ECO:0007669"/>
    <property type="project" value="InterPro"/>
</dbReference>
<dbReference type="SUPFAM" id="SSF46689">
    <property type="entry name" value="Homeodomain-like"/>
    <property type="match status" value="1"/>
</dbReference>